<evidence type="ECO:0000313" key="3">
    <source>
        <dbReference type="Proteomes" id="UP000319976"/>
    </source>
</evidence>
<name>A0A517T6V7_9PLAN</name>
<dbReference type="InterPro" id="IPR029068">
    <property type="entry name" value="Glyas_Bleomycin-R_OHBP_Dase"/>
</dbReference>
<dbReference type="RefSeq" id="WP_145261002.1">
    <property type="nucleotide sequence ID" value="NZ_CP036316.1"/>
</dbReference>
<dbReference type="PANTHER" id="PTHR34109">
    <property type="entry name" value="BNAUNNG04460D PROTEIN-RELATED"/>
    <property type="match status" value="1"/>
</dbReference>
<sequence>MSTIIPALLYRDTAKAVEWLCETIGFEKHQVFAGDDGKIMHAELKLGNGMVMLGSVRDEETEYSKLIKQPDEIGGFETQSVYIVVPDADVVYEKVKTSDGEIVIDIKDEDYGGRDFTCRDVEGHVWTIGTYDPWKV</sequence>
<dbReference type="AlphaFoldDB" id="A0A517T6V7"/>
<reference evidence="2 3" key="1">
    <citation type="submission" date="2019-02" db="EMBL/GenBank/DDBJ databases">
        <title>Deep-cultivation of Planctomycetes and their phenomic and genomic characterization uncovers novel biology.</title>
        <authorList>
            <person name="Wiegand S."/>
            <person name="Jogler M."/>
            <person name="Boedeker C."/>
            <person name="Pinto D."/>
            <person name="Vollmers J."/>
            <person name="Rivas-Marin E."/>
            <person name="Kohn T."/>
            <person name="Peeters S.H."/>
            <person name="Heuer A."/>
            <person name="Rast P."/>
            <person name="Oberbeckmann S."/>
            <person name="Bunk B."/>
            <person name="Jeske O."/>
            <person name="Meyerdierks A."/>
            <person name="Storesund J.E."/>
            <person name="Kallscheuer N."/>
            <person name="Luecker S."/>
            <person name="Lage O.M."/>
            <person name="Pohl T."/>
            <person name="Merkel B.J."/>
            <person name="Hornburger P."/>
            <person name="Mueller R.-W."/>
            <person name="Bruemmer F."/>
            <person name="Labrenz M."/>
            <person name="Spormann A.M."/>
            <person name="Op den Camp H."/>
            <person name="Overmann J."/>
            <person name="Amann R."/>
            <person name="Jetten M.S.M."/>
            <person name="Mascher T."/>
            <person name="Medema M.H."/>
            <person name="Devos D.P."/>
            <person name="Kaster A.-K."/>
            <person name="Ovreas L."/>
            <person name="Rohde M."/>
            <person name="Galperin M.Y."/>
            <person name="Jogler C."/>
        </authorList>
    </citation>
    <scope>NUCLEOTIDE SEQUENCE [LARGE SCALE GENOMIC DNA]</scope>
    <source>
        <strain evidence="2 3">V22</strain>
    </source>
</reference>
<gene>
    <name evidence="2" type="ORF">V22_13400</name>
</gene>
<dbReference type="InterPro" id="IPR004360">
    <property type="entry name" value="Glyas_Fos-R_dOase_dom"/>
</dbReference>
<dbReference type="Gene3D" id="3.30.720.110">
    <property type="match status" value="1"/>
</dbReference>
<dbReference type="OrthoDB" id="9796521at2"/>
<protein>
    <submittedName>
        <fullName evidence="2">Glyoxalase-like domain protein</fullName>
    </submittedName>
</protein>
<evidence type="ECO:0000259" key="1">
    <source>
        <dbReference type="PROSITE" id="PS51819"/>
    </source>
</evidence>
<dbReference type="InterPro" id="IPR037523">
    <property type="entry name" value="VOC_core"/>
</dbReference>
<dbReference type="Proteomes" id="UP000319976">
    <property type="component" value="Chromosome"/>
</dbReference>
<dbReference type="EMBL" id="CP036316">
    <property type="protein sequence ID" value="QDT64109.1"/>
    <property type="molecule type" value="Genomic_DNA"/>
</dbReference>
<dbReference type="PANTHER" id="PTHR34109:SF1">
    <property type="entry name" value="VOC DOMAIN-CONTAINING PROTEIN"/>
    <property type="match status" value="1"/>
</dbReference>
<evidence type="ECO:0000313" key="2">
    <source>
        <dbReference type="EMBL" id="QDT64109.1"/>
    </source>
</evidence>
<feature type="domain" description="VOC" evidence="1">
    <location>
        <begin position="1"/>
        <end position="131"/>
    </location>
</feature>
<organism evidence="2 3">
    <name type="scientific">Calycomorphotria hydatis</name>
    <dbReference type="NCBI Taxonomy" id="2528027"/>
    <lineage>
        <taxon>Bacteria</taxon>
        <taxon>Pseudomonadati</taxon>
        <taxon>Planctomycetota</taxon>
        <taxon>Planctomycetia</taxon>
        <taxon>Planctomycetales</taxon>
        <taxon>Planctomycetaceae</taxon>
        <taxon>Calycomorphotria</taxon>
    </lineage>
</organism>
<dbReference type="Pfam" id="PF00903">
    <property type="entry name" value="Glyoxalase"/>
    <property type="match status" value="1"/>
</dbReference>
<dbReference type="Gene3D" id="3.30.720.120">
    <property type="match status" value="1"/>
</dbReference>
<keyword evidence="3" id="KW-1185">Reference proteome</keyword>
<dbReference type="KEGG" id="chya:V22_13400"/>
<dbReference type="SUPFAM" id="SSF54593">
    <property type="entry name" value="Glyoxalase/Bleomycin resistance protein/Dihydroxybiphenyl dioxygenase"/>
    <property type="match status" value="1"/>
</dbReference>
<accession>A0A517T6V7</accession>
<dbReference type="PROSITE" id="PS51819">
    <property type="entry name" value="VOC"/>
    <property type="match status" value="1"/>
</dbReference>
<proteinExistence type="predicted"/>